<keyword evidence="3" id="KW-0597">Phosphoprotein</keyword>
<dbReference type="Proteomes" id="UP000199249">
    <property type="component" value="Unassembled WGS sequence"/>
</dbReference>
<dbReference type="EC" id="2.7.13.3" evidence="2"/>
<dbReference type="InterPro" id="IPR005467">
    <property type="entry name" value="His_kinase_dom"/>
</dbReference>
<dbReference type="Gene3D" id="3.30.565.10">
    <property type="entry name" value="Histidine kinase-like ATPase, C-terminal domain"/>
    <property type="match status" value="1"/>
</dbReference>
<evidence type="ECO:0000256" key="4">
    <source>
        <dbReference type="ARBA" id="ARBA00022679"/>
    </source>
</evidence>
<organism evidence="8 9">
    <name type="scientific">Hymenobacter psychrophilus</name>
    <dbReference type="NCBI Taxonomy" id="651662"/>
    <lineage>
        <taxon>Bacteria</taxon>
        <taxon>Pseudomonadati</taxon>
        <taxon>Bacteroidota</taxon>
        <taxon>Cytophagia</taxon>
        <taxon>Cytophagales</taxon>
        <taxon>Hymenobacteraceae</taxon>
        <taxon>Hymenobacter</taxon>
    </lineage>
</organism>
<dbReference type="SUPFAM" id="SSF47384">
    <property type="entry name" value="Homodimeric domain of signal transducing histidine kinase"/>
    <property type="match status" value="1"/>
</dbReference>
<dbReference type="SUPFAM" id="SSF55874">
    <property type="entry name" value="ATPase domain of HSP90 chaperone/DNA topoisomerase II/histidine kinase"/>
    <property type="match status" value="1"/>
</dbReference>
<dbReference type="EMBL" id="FNOV01000014">
    <property type="protein sequence ID" value="SDY81371.1"/>
    <property type="molecule type" value="Genomic_DNA"/>
</dbReference>
<keyword evidence="6" id="KW-0902">Two-component regulatory system</keyword>
<evidence type="ECO:0000259" key="7">
    <source>
        <dbReference type="PROSITE" id="PS50109"/>
    </source>
</evidence>
<comment type="catalytic activity">
    <reaction evidence="1">
        <text>ATP + protein L-histidine = ADP + protein N-phospho-L-histidine.</text>
        <dbReference type="EC" id="2.7.13.3"/>
    </reaction>
</comment>
<reference evidence="9" key="1">
    <citation type="submission" date="2016-10" db="EMBL/GenBank/DDBJ databases">
        <authorList>
            <person name="Varghese N."/>
            <person name="Submissions S."/>
        </authorList>
    </citation>
    <scope>NUCLEOTIDE SEQUENCE [LARGE SCALE GENOMIC DNA]</scope>
    <source>
        <strain evidence="9">CGMCC 1.8975</strain>
    </source>
</reference>
<evidence type="ECO:0000256" key="2">
    <source>
        <dbReference type="ARBA" id="ARBA00012438"/>
    </source>
</evidence>
<sequence length="568" mass="62299">MVPVSLLPPANATFPAELLPALLDVSVAAVLLLRPVYAPGVEDGVGAPADFGVEYLSPAARRLWEQPAPPGHGSQPYFPLLQARGVLDFYRRVFATGEPGHHQLPDQADDFDSYYHLAAQRQGPWLLVSFTDTANQPRSAIEQALRESEARERAARATAEAQRLRLLGLIGQAPVLIALLQGPTHVIELTNEGFRRAFGHRPLVGRTYRAAAPELADQHLFEHLDAVYRTGDSFRASEMLVYLDQTNSGQLDPFYYNFVYQATREATGEVNGVLIMATDVTALVLSRQRVQDLNEELRLSNVELERQVADRTHALLVTLQQLERRGREVAQALVAEQALGELKSRFVSMASHEFRTPLTVVLTSAELIADYPAADQQPARLRHVAHIRTAVEHLNDLLEEFLSADRLEEGKLVAHPSDFDPAALLAETVAAVQGLRKAGQTIVVQACAGAIRLDDSLLRKILLNLLSNALKYSGENAVVTVTMACRDEQVRLIVQDQGIGISEEDQAHLFERFFRAGDATEQPGTGLGLFIVAKYLELMDGHIALHSELGAGTTFTVTIAYAADHSAD</sequence>
<evidence type="ECO:0000256" key="1">
    <source>
        <dbReference type="ARBA" id="ARBA00000085"/>
    </source>
</evidence>
<dbReference type="Gene3D" id="1.10.287.130">
    <property type="match status" value="1"/>
</dbReference>
<keyword evidence="9" id="KW-1185">Reference proteome</keyword>
<name>A0A1H3MXI1_9BACT</name>
<accession>A0A1H3MXI1</accession>
<dbReference type="GO" id="GO:0000155">
    <property type="term" value="F:phosphorelay sensor kinase activity"/>
    <property type="evidence" value="ECO:0007669"/>
    <property type="project" value="InterPro"/>
</dbReference>
<dbReference type="SUPFAM" id="SSF55785">
    <property type="entry name" value="PYP-like sensor domain (PAS domain)"/>
    <property type="match status" value="1"/>
</dbReference>
<proteinExistence type="predicted"/>
<dbReference type="Pfam" id="PF02518">
    <property type="entry name" value="HATPase_c"/>
    <property type="match status" value="1"/>
</dbReference>
<dbReference type="PROSITE" id="PS50109">
    <property type="entry name" value="HIS_KIN"/>
    <property type="match status" value="1"/>
</dbReference>
<dbReference type="PANTHER" id="PTHR43711">
    <property type="entry name" value="TWO-COMPONENT HISTIDINE KINASE"/>
    <property type="match status" value="1"/>
</dbReference>
<dbReference type="InterPro" id="IPR036890">
    <property type="entry name" value="HATPase_C_sf"/>
</dbReference>
<evidence type="ECO:0000256" key="3">
    <source>
        <dbReference type="ARBA" id="ARBA00022553"/>
    </source>
</evidence>
<dbReference type="SMART" id="SM00388">
    <property type="entry name" value="HisKA"/>
    <property type="match status" value="1"/>
</dbReference>
<dbReference type="SMART" id="SM00387">
    <property type="entry name" value="HATPase_c"/>
    <property type="match status" value="1"/>
</dbReference>
<dbReference type="InterPro" id="IPR050736">
    <property type="entry name" value="Sensor_HK_Regulatory"/>
</dbReference>
<dbReference type="Pfam" id="PF00512">
    <property type="entry name" value="HisKA"/>
    <property type="match status" value="1"/>
</dbReference>
<keyword evidence="5 8" id="KW-0418">Kinase</keyword>
<dbReference type="Gene3D" id="3.30.450.20">
    <property type="entry name" value="PAS domain"/>
    <property type="match status" value="1"/>
</dbReference>
<dbReference type="STRING" id="651662.SAMN04488069_11450"/>
<evidence type="ECO:0000256" key="6">
    <source>
        <dbReference type="ARBA" id="ARBA00023012"/>
    </source>
</evidence>
<dbReference type="InterPro" id="IPR003661">
    <property type="entry name" value="HisK_dim/P_dom"/>
</dbReference>
<dbReference type="PANTHER" id="PTHR43711:SF26">
    <property type="entry name" value="SENSOR HISTIDINE KINASE RCSC"/>
    <property type="match status" value="1"/>
</dbReference>
<dbReference type="InterPro" id="IPR035965">
    <property type="entry name" value="PAS-like_dom_sf"/>
</dbReference>
<dbReference type="PRINTS" id="PR00344">
    <property type="entry name" value="BCTRLSENSOR"/>
</dbReference>
<dbReference type="CDD" id="cd00075">
    <property type="entry name" value="HATPase"/>
    <property type="match status" value="1"/>
</dbReference>
<dbReference type="AlphaFoldDB" id="A0A1H3MXI1"/>
<dbReference type="InterPro" id="IPR036097">
    <property type="entry name" value="HisK_dim/P_sf"/>
</dbReference>
<feature type="domain" description="Histidine kinase" evidence="7">
    <location>
        <begin position="349"/>
        <end position="563"/>
    </location>
</feature>
<evidence type="ECO:0000313" key="9">
    <source>
        <dbReference type="Proteomes" id="UP000199249"/>
    </source>
</evidence>
<gene>
    <name evidence="8" type="ORF">SAMN04488069_11450</name>
</gene>
<dbReference type="InterPro" id="IPR004358">
    <property type="entry name" value="Sig_transdc_His_kin-like_C"/>
</dbReference>
<dbReference type="FunFam" id="3.30.565.10:FF:000006">
    <property type="entry name" value="Sensor histidine kinase WalK"/>
    <property type="match status" value="1"/>
</dbReference>
<keyword evidence="4" id="KW-0808">Transferase</keyword>
<evidence type="ECO:0000256" key="5">
    <source>
        <dbReference type="ARBA" id="ARBA00022777"/>
    </source>
</evidence>
<dbReference type="InterPro" id="IPR003594">
    <property type="entry name" value="HATPase_dom"/>
</dbReference>
<protein>
    <recommendedName>
        <fullName evidence="2">histidine kinase</fullName>
        <ecNumber evidence="2">2.7.13.3</ecNumber>
    </recommendedName>
</protein>
<evidence type="ECO:0000313" key="8">
    <source>
        <dbReference type="EMBL" id="SDY81371.1"/>
    </source>
</evidence>
<dbReference type="CDD" id="cd00082">
    <property type="entry name" value="HisKA"/>
    <property type="match status" value="1"/>
</dbReference>